<gene>
    <name evidence="1" type="ORF">A1QS_17325</name>
</gene>
<keyword evidence="2" id="KW-1185">Reference proteome</keyword>
<dbReference type="Pfam" id="PF02810">
    <property type="entry name" value="SEC-C"/>
    <property type="match status" value="1"/>
</dbReference>
<dbReference type="SUPFAM" id="SSF103642">
    <property type="entry name" value="Sec-C motif"/>
    <property type="match status" value="1"/>
</dbReference>
<evidence type="ECO:0000313" key="2">
    <source>
        <dbReference type="Proteomes" id="UP000094808"/>
    </source>
</evidence>
<sequence>MPMIPAFCDSCSKPFPSGIFVENCLNITMTGNRSGPCPNCGGMGSVPDGVFNVIGNAIEILNAPSRTIEQLKRYAQVLDEAKEQRLSREEIKQKIDNEVPEFSSISQFLPKTRSEMYAFLALIISILTYLTPLMMSDKGISEDEVENLINNSIQQMFIQQEVDRLKKENEELRKFEFLSPSRNSDCPCGSSQKYKNCCGQLI</sequence>
<dbReference type="RefSeq" id="WP_026028945.1">
    <property type="nucleotide sequence ID" value="NZ_AJYS02000209.1"/>
</dbReference>
<comment type="caution">
    <text evidence="1">The sequence shown here is derived from an EMBL/GenBank/DDBJ whole genome shotgun (WGS) entry which is preliminary data.</text>
</comment>
<organism evidence="1 2">
    <name type="scientific">Vibrio ordalii FS-238</name>
    <dbReference type="NCBI Taxonomy" id="617133"/>
    <lineage>
        <taxon>Bacteria</taxon>
        <taxon>Pseudomonadati</taxon>
        <taxon>Pseudomonadota</taxon>
        <taxon>Gammaproteobacteria</taxon>
        <taxon>Vibrionales</taxon>
        <taxon>Vibrionaceae</taxon>
        <taxon>Vibrio</taxon>
    </lineage>
</organism>
<dbReference type="EMBL" id="AJYS02000209">
    <property type="protein sequence ID" value="OEE35344.1"/>
    <property type="molecule type" value="Genomic_DNA"/>
</dbReference>
<protein>
    <submittedName>
        <fullName evidence="1">Uncharacterized protein</fullName>
    </submittedName>
</protein>
<proteinExistence type="predicted"/>
<evidence type="ECO:0000313" key="1">
    <source>
        <dbReference type="EMBL" id="OEE35344.1"/>
    </source>
</evidence>
<accession>A0A853R4K5</accession>
<reference evidence="1 2" key="1">
    <citation type="journal article" date="2012" name="Science">
        <title>Ecological populations of bacteria act as socially cohesive units of antibiotic production and resistance.</title>
        <authorList>
            <person name="Cordero O.X."/>
            <person name="Wildschutte H."/>
            <person name="Kirkup B."/>
            <person name="Proehl S."/>
            <person name="Ngo L."/>
            <person name="Hussain F."/>
            <person name="Le Roux F."/>
            <person name="Mincer T."/>
            <person name="Polz M.F."/>
        </authorList>
    </citation>
    <scope>NUCLEOTIDE SEQUENCE [LARGE SCALE GENOMIC DNA]</scope>
    <source>
        <strain evidence="1 2">FS-238</strain>
    </source>
</reference>
<dbReference type="Gene3D" id="3.10.450.50">
    <property type="match status" value="1"/>
</dbReference>
<dbReference type="AlphaFoldDB" id="A0A853R4K5"/>
<dbReference type="Proteomes" id="UP000094808">
    <property type="component" value="Unassembled WGS sequence"/>
</dbReference>
<name>A0A853R4K5_9VIBR</name>
<dbReference type="InterPro" id="IPR004027">
    <property type="entry name" value="SEC_C_motif"/>
</dbReference>